<dbReference type="EMBL" id="JAWDJX010000091">
    <property type="protein sequence ID" value="KAK3046476.1"/>
    <property type="molecule type" value="Genomic_DNA"/>
</dbReference>
<sequence length="282" mass="30661">MESSRDASKHDSSANRGQKSATSNREPRSGPSTETSSTSRSSSRSNEESFALAAWKNSEGPPPGSRLGSPVSPPRSRQVSPAESQVRSLDRPRSRSKASRSATQSGSEDCSSGSNSSGSNERILAILRQTAGPDAHHFDTCFLIPFGARDNPTIWSAAYNSSGAVVLPNIGHSIHVRRIYAVFDIRSALDSKDLLKDAGDCLELLLRFPRDYEYALTCTNENGANDDDDELQIARCFLLKMFLDLAEEKGLVATVYHGGEDWGEEDRLEIVSFADKDATVQT</sequence>
<reference evidence="2" key="1">
    <citation type="submission" date="2023-04" db="EMBL/GenBank/DDBJ databases">
        <title>Black Yeasts Isolated from many extreme environments.</title>
        <authorList>
            <person name="Coleine C."/>
            <person name="Stajich J.E."/>
            <person name="Selbmann L."/>
        </authorList>
    </citation>
    <scope>NUCLEOTIDE SEQUENCE</scope>
    <source>
        <strain evidence="2">CCFEE 5312</strain>
    </source>
</reference>
<protein>
    <submittedName>
        <fullName evidence="2">Uncharacterized protein</fullName>
    </submittedName>
</protein>
<comment type="caution">
    <text evidence="2">The sequence shown here is derived from an EMBL/GenBank/DDBJ whole genome shotgun (WGS) entry which is preliminary data.</text>
</comment>
<name>A0AAJ0G428_9PEZI</name>
<evidence type="ECO:0000256" key="1">
    <source>
        <dbReference type="SAM" id="MobiDB-lite"/>
    </source>
</evidence>
<feature type="compositionally biased region" description="Low complexity" evidence="1">
    <location>
        <begin position="29"/>
        <end position="44"/>
    </location>
</feature>
<feature type="compositionally biased region" description="Polar residues" evidence="1">
    <location>
        <begin position="14"/>
        <end position="24"/>
    </location>
</feature>
<feature type="compositionally biased region" description="Basic and acidic residues" evidence="1">
    <location>
        <begin position="1"/>
        <end position="13"/>
    </location>
</feature>
<dbReference type="Proteomes" id="UP001271007">
    <property type="component" value="Unassembled WGS sequence"/>
</dbReference>
<keyword evidence="3" id="KW-1185">Reference proteome</keyword>
<feature type="compositionally biased region" description="Low complexity" evidence="1">
    <location>
        <begin position="99"/>
        <end position="118"/>
    </location>
</feature>
<organism evidence="2 3">
    <name type="scientific">Extremus antarcticus</name>
    <dbReference type="NCBI Taxonomy" id="702011"/>
    <lineage>
        <taxon>Eukaryota</taxon>
        <taxon>Fungi</taxon>
        <taxon>Dikarya</taxon>
        <taxon>Ascomycota</taxon>
        <taxon>Pezizomycotina</taxon>
        <taxon>Dothideomycetes</taxon>
        <taxon>Dothideomycetidae</taxon>
        <taxon>Mycosphaerellales</taxon>
        <taxon>Extremaceae</taxon>
        <taxon>Extremus</taxon>
    </lineage>
</organism>
<evidence type="ECO:0000313" key="3">
    <source>
        <dbReference type="Proteomes" id="UP001271007"/>
    </source>
</evidence>
<dbReference type="AlphaFoldDB" id="A0AAJ0G428"/>
<accession>A0AAJ0G428</accession>
<gene>
    <name evidence="2" type="ORF">LTR09_012061</name>
</gene>
<proteinExistence type="predicted"/>
<evidence type="ECO:0000313" key="2">
    <source>
        <dbReference type="EMBL" id="KAK3046476.1"/>
    </source>
</evidence>
<feature type="region of interest" description="Disordered" evidence="1">
    <location>
        <begin position="1"/>
        <end position="118"/>
    </location>
</feature>